<dbReference type="STRING" id="758820.SAMN00777080_1796"/>
<dbReference type="OrthoDB" id="9792011at2"/>
<accession>A0A1W2H2P3</accession>
<dbReference type="AlphaFoldDB" id="A0A1W2H2P3"/>
<proteinExistence type="predicted"/>
<dbReference type="Proteomes" id="UP000192333">
    <property type="component" value="Chromosome I"/>
</dbReference>
<evidence type="ECO:0000313" key="2">
    <source>
        <dbReference type="EMBL" id="SMD43215.1"/>
    </source>
</evidence>
<sequence>MNTGKNNRNWGKALGLALTLSSVLFGTSCLDNFEGQPIPPSAFLSIYHASPDAPALDIYTEASRINNNPLEYSATFPYSPFYVGDRKLRFNPYNAANTLLETEFTLEQDKVYSMFLVNKAAELDAIKVEDIWEEPDSEQAQIRLAHLSPDTDDIEVIINENNFLFGEKNEYLEITDFEALDKGEIQVTLKSKESGETLLTVNDIEISGNKVYTLVVRGFSDPANGNNNLSLQLITNYIKF</sequence>
<organism evidence="2 3">
    <name type="scientific">Aquiflexum balticum DSM 16537</name>
    <dbReference type="NCBI Taxonomy" id="758820"/>
    <lineage>
        <taxon>Bacteria</taxon>
        <taxon>Pseudomonadati</taxon>
        <taxon>Bacteroidota</taxon>
        <taxon>Cytophagia</taxon>
        <taxon>Cytophagales</taxon>
        <taxon>Cyclobacteriaceae</taxon>
        <taxon>Aquiflexum</taxon>
    </lineage>
</organism>
<reference evidence="3" key="1">
    <citation type="submission" date="2017-04" db="EMBL/GenBank/DDBJ databases">
        <authorList>
            <person name="Varghese N."/>
            <person name="Submissions S."/>
        </authorList>
    </citation>
    <scope>NUCLEOTIDE SEQUENCE [LARGE SCALE GENOMIC DNA]</scope>
    <source>
        <strain evidence="3">DSM 16537</strain>
    </source>
</reference>
<protein>
    <recommendedName>
        <fullName evidence="1">DUF4397 domain-containing protein</fullName>
    </recommendedName>
</protein>
<keyword evidence="3" id="KW-1185">Reference proteome</keyword>
<dbReference type="Pfam" id="PF14344">
    <property type="entry name" value="DUF4397"/>
    <property type="match status" value="1"/>
</dbReference>
<evidence type="ECO:0000313" key="3">
    <source>
        <dbReference type="Proteomes" id="UP000192333"/>
    </source>
</evidence>
<gene>
    <name evidence="2" type="ORF">SAMN00777080_1796</name>
</gene>
<name>A0A1W2H2P3_9BACT</name>
<dbReference type="InterPro" id="IPR025510">
    <property type="entry name" value="DUF4397"/>
</dbReference>
<dbReference type="PROSITE" id="PS51257">
    <property type="entry name" value="PROKAR_LIPOPROTEIN"/>
    <property type="match status" value="1"/>
</dbReference>
<dbReference type="RefSeq" id="WP_084119952.1">
    <property type="nucleotide sequence ID" value="NZ_LT838813.1"/>
</dbReference>
<evidence type="ECO:0000259" key="1">
    <source>
        <dbReference type="Pfam" id="PF14344"/>
    </source>
</evidence>
<dbReference type="EMBL" id="LT838813">
    <property type="protein sequence ID" value="SMD43215.1"/>
    <property type="molecule type" value="Genomic_DNA"/>
</dbReference>
<feature type="domain" description="DUF4397" evidence="1">
    <location>
        <begin position="42"/>
        <end position="156"/>
    </location>
</feature>